<reference evidence="2 5" key="2">
    <citation type="submission" date="2020-08" db="EMBL/GenBank/DDBJ databases">
        <title>Genomic Encyclopedia of Type Strains, Phase III (KMG-III): the genomes of soil and plant-associated and newly described type strains.</title>
        <authorList>
            <person name="Whitman W."/>
        </authorList>
    </citation>
    <scope>NUCLEOTIDE SEQUENCE [LARGE SCALE GENOMIC DNA]</scope>
    <source>
        <strain evidence="2 5">CECT 4113</strain>
    </source>
</reference>
<feature type="region of interest" description="Disordered" evidence="1">
    <location>
        <begin position="67"/>
        <end position="93"/>
    </location>
</feature>
<keyword evidence="5" id="KW-1185">Reference proteome</keyword>
<evidence type="ECO:0000313" key="4">
    <source>
        <dbReference type="Proteomes" id="UP000277279"/>
    </source>
</evidence>
<accession>A0A427M6S5</accession>
<evidence type="ECO:0000313" key="2">
    <source>
        <dbReference type="EMBL" id="MBB3138997.1"/>
    </source>
</evidence>
<sequence>MIDRRIEIDNNSVERTYPANARSNSVKRATSTRRQSIRSLLNSAEEPINCSQPIVHRFGRESIRFQRAAQAGGSSNTAAATPRQKSTFIPVQL</sequence>
<dbReference type="Proteomes" id="UP000277279">
    <property type="component" value="Unassembled WGS sequence"/>
</dbReference>
<proteinExistence type="predicted"/>
<evidence type="ECO:0000256" key="1">
    <source>
        <dbReference type="SAM" id="MobiDB-lite"/>
    </source>
</evidence>
<evidence type="ECO:0000313" key="5">
    <source>
        <dbReference type="Proteomes" id="UP000518315"/>
    </source>
</evidence>
<name>A0A427M6S5_9HYPH</name>
<dbReference type="AlphaFoldDB" id="A0A427M6S5"/>
<protein>
    <submittedName>
        <fullName evidence="3">Uncharacterized protein</fullName>
    </submittedName>
</protein>
<dbReference type="Proteomes" id="UP000518315">
    <property type="component" value="Unassembled WGS sequence"/>
</dbReference>
<dbReference type="EMBL" id="JACHXH010000043">
    <property type="protein sequence ID" value="MBB3138997.1"/>
    <property type="molecule type" value="Genomic_DNA"/>
</dbReference>
<organism evidence="3 4">
    <name type="scientific">Rhizobium pisi</name>
    <dbReference type="NCBI Taxonomy" id="574561"/>
    <lineage>
        <taxon>Bacteria</taxon>
        <taxon>Pseudomonadati</taxon>
        <taxon>Pseudomonadota</taxon>
        <taxon>Alphaproteobacteria</taxon>
        <taxon>Hyphomicrobiales</taxon>
        <taxon>Rhizobiaceae</taxon>
        <taxon>Rhizobium/Agrobacterium group</taxon>
        <taxon>Rhizobium</taxon>
    </lineage>
</organism>
<dbReference type="RefSeq" id="WP_125851007.1">
    <property type="nucleotide sequence ID" value="NZ_JACHXH010000043.1"/>
</dbReference>
<reference evidence="3 4" key="1">
    <citation type="submission" date="2018-11" db="EMBL/GenBank/DDBJ databases">
        <authorList>
            <person name="Huo Y."/>
        </authorList>
    </citation>
    <scope>NUCLEOTIDE SEQUENCE [LARGE SCALE GENOMIC DNA]</scope>
    <source>
        <strain evidence="3 4">DSM 30132</strain>
    </source>
</reference>
<gene>
    <name evidence="3" type="ORF">EFD55_32170</name>
    <name evidence="2" type="ORF">FHS26_006777</name>
</gene>
<comment type="caution">
    <text evidence="3">The sequence shown here is derived from an EMBL/GenBank/DDBJ whole genome shotgun (WGS) entry which is preliminary data.</text>
</comment>
<evidence type="ECO:0000313" key="3">
    <source>
        <dbReference type="EMBL" id="RSB59913.1"/>
    </source>
</evidence>
<feature type="compositionally biased region" description="Polar residues" evidence="1">
    <location>
        <begin position="72"/>
        <end position="93"/>
    </location>
</feature>
<dbReference type="EMBL" id="RJJT01000041">
    <property type="protein sequence ID" value="RSB59913.1"/>
    <property type="molecule type" value="Genomic_DNA"/>
</dbReference>